<accession>A0A5C6CC57</accession>
<gene>
    <name evidence="2" type="ORF">Pla52o_40180</name>
</gene>
<dbReference type="EMBL" id="SJPT01000007">
    <property type="protein sequence ID" value="TWU20986.1"/>
    <property type="molecule type" value="Genomic_DNA"/>
</dbReference>
<evidence type="ECO:0000313" key="3">
    <source>
        <dbReference type="Proteomes" id="UP000316304"/>
    </source>
</evidence>
<feature type="compositionally biased region" description="Basic and acidic residues" evidence="1">
    <location>
        <begin position="60"/>
        <end position="70"/>
    </location>
</feature>
<keyword evidence="3" id="KW-1185">Reference proteome</keyword>
<comment type="caution">
    <text evidence="2">The sequence shown here is derived from an EMBL/GenBank/DDBJ whole genome shotgun (WGS) entry which is preliminary data.</text>
</comment>
<organism evidence="2 3">
    <name type="scientific">Novipirellula galeiformis</name>
    <dbReference type="NCBI Taxonomy" id="2528004"/>
    <lineage>
        <taxon>Bacteria</taxon>
        <taxon>Pseudomonadati</taxon>
        <taxon>Planctomycetota</taxon>
        <taxon>Planctomycetia</taxon>
        <taxon>Pirellulales</taxon>
        <taxon>Pirellulaceae</taxon>
        <taxon>Novipirellula</taxon>
    </lineage>
</organism>
<dbReference type="RefSeq" id="WP_146596124.1">
    <property type="nucleotide sequence ID" value="NZ_SJPT01000007.1"/>
</dbReference>
<proteinExistence type="predicted"/>
<feature type="compositionally biased region" description="Low complexity" evidence="1">
    <location>
        <begin position="46"/>
        <end position="57"/>
    </location>
</feature>
<sequence>MSRSTFLSTSSLSPQKMVLISFLIGILGFVVFWPEESSSELDIPTSRSSARLSPSAANKETSDSEHPRARWPEYNLATVLAANPFETILVSAPQPTVVKTATPKIPAAKPEENQEPTPEETTAIAEVTALELTHKEEQQVTPEFVPHDKVDIIYENATERVAVIDSRLVRVGDVLSEGRVVEITADHVIIEVAMSAD</sequence>
<dbReference type="AlphaFoldDB" id="A0A5C6CC57"/>
<dbReference type="OrthoDB" id="9915876at2"/>
<name>A0A5C6CC57_9BACT</name>
<feature type="region of interest" description="Disordered" evidence="1">
    <location>
        <begin position="40"/>
        <end position="70"/>
    </location>
</feature>
<protein>
    <submittedName>
        <fullName evidence="2">Uncharacterized protein</fullName>
    </submittedName>
</protein>
<evidence type="ECO:0000313" key="2">
    <source>
        <dbReference type="EMBL" id="TWU20986.1"/>
    </source>
</evidence>
<reference evidence="2 3" key="1">
    <citation type="submission" date="2019-02" db="EMBL/GenBank/DDBJ databases">
        <title>Deep-cultivation of Planctomycetes and their phenomic and genomic characterization uncovers novel biology.</title>
        <authorList>
            <person name="Wiegand S."/>
            <person name="Jogler M."/>
            <person name="Boedeker C."/>
            <person name="Pinto D."/>
            <person name="Vollmers J."/>
            <person name="Rivas-Marin E."/>
            <person name="Kohn T."/>
            <person name="Peeters S.H."/>
            <person name="Heuer A."/>
            <person name="Rast P."/>
            <person name="Oberbeckmann S."/>
            <person name="Bunk B."/>
            <person name="Jeske O."/>
            <person name="Meyerdierks A."/>
            <person name="Storesund J.E."/>
            <person name="Kallscheuer N."/>
            <person name="Luecker S."/>
            <person name="Lage O.M."/>
            <person name="Pohl T."/>
            <person name="Merkel B.J."/>
            <person name="Hornburger P."/>
            <person name="Mueller R.-W."/>
            <person name="Bruemmer F."/>
            <person name="Labrenz M."/>
            <person name="Spormann A.M."/>
            <person name="Op Den Camp H."/>
            <person name="Overmann J."/>
            <person name="Amann R."/>
            <person name="Jetten M.S.M."/>
            <person name="Mascher T."/>
            <person name="Medema M.H."/>
            <person name="Devos D.P."/>
            <person name="Kaster A.-K."/>
            <person name="Ovreas L."/>
            <person name="Rohde M."/>
            <person name="Galperin M.Y."/>
            <person name="Jogler C."/>
        </authorList>
    </citation>
    <scope>NUCLEOTIDE SEQUENCE [LARGE SCALE GENOMIC DNA]</scope>
    <source>
        <strain evidence="2 3">Pla52o</strain>
    </source>
</reference>
<dbReference type="Proteomes" id="UP000316304">
    <property type="component" value="Unassembled WGS sequence"/>
</dbReference>
<evidence type="ECO:0000256" key="1">
    <source>
        <dbReference type="SAM" id="MobiDB-lite"/>
    </source>
</evidence>